<feature type="transmembrane region" description="Helical" evidence="6">
    <location>
        <begin position="12"/>
        <end position="36"/>
    </location>
</feature>
<dbReference type="GO" id="GO:0015020">
    <property type="term" value="F:glucuronosyltransferase activity"/>
    <property type="evidence" value="ECO:0007669"/>
    <property type="project" value="InterPro"/>
</dbReference>
<keyword evidence="6" id="KW-0812">Transmembrane</keyword>
<evidence type="ECO:0000256" key="6">
    <source>
        <dbReference type="SAM" id="Phobius"/>
    </source>
</evidence>
<reference evidence="7" key="1">
    <citation type="submission" date="2021-01" db="UniProtKB">
        <authorList>
            <consortium name="EnsemblPlants"/>
        </authorList>
    </citation>
    <scope>IDENTIFICATION</scope>
</reference>
<dbReference type="Proteomes" id="UP000594263">
    <property type="component" value="Unplaced"/>
</dbReference>
<evidence type="ECO:0000256" key="5">
    <source>
        <dbReference type="ARBA" id="ARBA00023180"/>
    </source>
</evidence>
<dbReference type="PANTHER" id="PTHR45719">
    <property type="entry name" value="GLYCOSYLTRANSFERASE"/>
    <property type="match status" value="1"/>
</dbReference>
<comment type="subcellular location">
    <subcellularLocation>
        <location evidence="1">Membrane</location>
        <topology evidence="1">Single-pass type II membrane protein</topology>
    </subcellularLocation>
</comment>
<keyword evidence="8" id="KW-1185">Reference proteome</keyword>
<protein>
    <submittedName>
        <fullName evidence="7">Uncharacterized protein</fullName>
    </submittedName>
</protein>
<organism evidence="7 8">
    <name type="scientific">Kalanchoe fedtschenkoi</name>
    <name type="common">Lavender scallops</name>
    <name type="synonym">South American air plant</name>
    <dbReference type="NCBI Taxonomy" id="63787"/>
    <lineage>
        <taxon>Eukaryota</taxon>
        <taxon>Viridiplantae</taxon>
        <taxon>Streptophyta</taxon>
        <taxon>Embryophyta</taxon>
        <taxon>Tracheophyta</taxon>
        <taxon>Spermatophyta</taxon>
        <taxon>Magnoliopsida</taxon>
        <taxon>eudicotyledons</taxon>
        <taxon>Gunneridae</taxon>
        <taxon>Pentapetalae</taxon>
        <taxon>Saxifragales</taxon>
        <taxon>Crassulaceae</taxon>
        <taxon>Kalanchoe</taxon>
    </lineage>
</organism>
<evidence type="ECO:0000313" key="8">
    <source>
        <dbReference type="Proteomes" id="UP000594263"/>
    </source>
</evidence>
<dbReference type="OMA" id="HIGWRES"/>
<dbReference type="GO" id="GO:0016020">
    <property type="term" value="C:membrane"/>
    <property type="evidence" value="ECO:0007669"/>
    <property type="project" value="UniProtKB-SubCell"/>
</dbReference>
<evidence type="ECO:0000256" key="4">
    <source>
        <dbReference type="ARBA" id="ARBA00023136"/>
    </source>
</evidence>
<evidence type="ECO:0000256" key="2">
    <source>
        <dbReference type="ARBA" id="ARBA00022676"/>
    </source>
</evidence>
<dbReference type="InterPro" id="IPR044610">
    <property type="entry name" value="GLCAT14A/B/C"/>
</dbReference>
<dbReference type="PANTHER" id="PTHR45719:SF10">
    <property type="entry name" value="CORE-2_I-BRANCHING BETA-1,6-N-ACETYLGLUCOSAMINYLTRANSFERASE FAMILY PROTEIN"/>
    <property type="match status" value="1"/>
</dbReference>
<keyword evidence="3" id="KW-0808">Transferase</keyword>
<name>A0A7N1A4V7_KALFE</name>
<keyword evidence="2" id="KW-0328">Glycosyltransferase</keyword>
<dbReference type="AlphaFoldDB" id="A0A7N1A4V7"/>
<keyword evidence="5" id="KW-0325">Glycoprotein</keyword>
<proteinExistence type="predicted"/>
<keyword evidence="4 6" id="KW-0472">Membrane</keyword>
<evidence type="ECO:0000313" key="7">
    <source>
        <dbReference type="EnsemblPlants" id="Kaladp0082s0207.1.v1.1"/>
    </source>
</evidence>
<dbReference type="EnsemblPlants" id="Kaladp0082s0207.1.v1.1">
    <property type="protein sequence ID" value="Kaladp0082s0207.1.v1.1"/>
    <property type="gene ID" value="Kaladp0082s0207.v1.1"/>
</dbReference>
<dbReference type="InterPro" id="IPR003406">
    <property type="entry name" value="Glyco_trans_14"/>
</dbReference>
<accession>A0A7N1A4V7</accession>
<sequence>MQGYSSSSSSSQIFRTLFLVVPISLFSVLIFFSVSLKSIPQPLSSSSPSDPYLFPSSTIHHTLFLNPNSSSHWDPSSFPSPPSIAYFISGSYGDLDRIQRLLHAVYHPKNFYLLHLDRFAPQRDRDELAMRVQEVSVFHAARNVFVVGKADFAYQKGSTFVSTTLRGASILLRLAEKWDWFVNLSAKDYPLVTQDDLLHILSYLPKNLNFVNHTSYIGWKEVRRMKPIIVDPGLYLQEKTDMFRVAQKRDLPRVFQLFTGLSTSILTRELIEFCILGSNNFPRTLLMYFANMPSSQLNYFPTVVCNSKQFKRSTINGNLQFTASGNQSRDVFPRPLDVDDFNGMKNSGAAFAAQVTDLQVLDHMDRHLLGRHFGQLVPGGWCIGDYVNGTCSSWGDADILRPGEGSKRLEKHILKLLANGAFLSHQCQVE</sequence>
<keyword evidence="6" id="KW-1133">Transmembrane helix</keyword>
<dbReference type="Gramene" id="Kaladp0082s0207.1.v1.1">
    <property type="protein sequence ID" value="Kaladp0082s0207.1.v1.1"/>
    <property type="gene ID" value="Kaladp0082s0207.v1.1"/>
</dbReference>
<evidence type="ECO:0000256" key="3">
    <source>
        <dbReference type="ARBA" id="ARBA00022679"/>
    </source>
</evidence>
<dbReference type="Pfam" id="PF02485">
    <property type="entry name" value="Branch"/>
    <property type="match status" value="1"/>
</dbReference>
<evidence type="ECO:0000256" key="1">
    <source>
        <dbReference type="ARBA" id="ARBA00004606"/>
    </source>
</evidence>